<protein>
    <recommendedName>
        <fullName evidence="8">Protein nucleotidyltransferase YdiU</fullName>
        <ecNumber evidence="8">2.7.7.-</ecNumber>
    </recommendedName>
    <alternativeName>
        <fullName evidence="8">Protein adenylyltransferase YdiU</fullName>
        <ecNumber evidence="8">2.7.7.108</ecNumber>
    </alternativeName>
    <alternativeName>
        <fullName evidence="8">Protein uridylyltransferase YdiU</fullName>
        <ecNumber evidence="8">2.7.7.-</ecNumber>
    </alternativeName>
</protein>
<comment type="similarity">
    <text evidence="1 8">Belongs to the SELO family.</text>
</comment>
<comment type="function">
    <text evidence="8">Nucleotidyltransferase involved in the post-translational modification of proteins. It can catalyze the addition of adenosine monophosphate (AMP) or uridine monophosphate (UMP) to a protein, resulting in modifications known as AMPylation and UMPylation.</text>
</comment>
<dbReference type="Proteomes" id="UP001056201">
    <property type="component" value="Chromosome 1"/>
</dbReference>
<feature type="binding site" evidence="8">
    <location>
        <position position="123"/>
    </location>
    <ligand>
        <name>ATP</name>
        <dbReference type="ChEBI" id="CHEBI:30616"/>
    </ligand>
</feature>
<feature type="binding site" evidence="8">
    <location>
        <position position="259"/>
    </location>
    <ligand>
        <name>Mg(2+)</name>
        <dbReference type="ChEBI" id="CHEBI:18420"/>
    </ligand>
</feature>
<evidence type="ECO:0000313" key="9">
    <source>
        <dbReference type="EMBL" id="URI06950.1"/>
    </source>
</evidence>
<dbReference type="PANTHER" id="PTHR32057">
    <property type="entry name" value="PROTEIN ADENYLYLTRANSFERASE SELO, MITOCHONDRIAL"/>
    <property type="match status" value="1"/>
</dbReference>
<dbReference type="PANTHER" id="PTHR32057:SF14">
    <property type="entry name" value="PROTEIN ADENYLYLTRANSFERASE SELO, MITOCHONDRIAL"/>
    <property type="match status" value="1"/>
</dbReference>
<evidence type="ECO:0000256" key="8">
    <source>
        <dbReference type="HAMAP-Rule" id="MF_00692"/>
    </source>
</evidence>
<dbReference type="EC" id="2.7.7.-" evidence="8"/>
<evidence type="ECO:0000256" key="2">
    <source>
        <dbReference type="ARBA" id="ARBA00022679"/>
    </source>
</evidence>
<feature type="binding site" evidence="8">
    <location>
        <position position="259"/>
    </location>
    <ligand>
        <name>ATP</name>
        <dbReference type="ChEBI" id="CHEBI:30616"/>
    </ligand>
</feature>
<keyword evidence="5 8" id="KW-0547">Nucleotide-binding</keyword>
<keyword evidence="8" id="KW-0464">Manganese</keyword>
<keyword evidence="3 8" id="KW-0548">Nucleotidyltransferase</keyword>
<feature type="binding site" evidence="8">
    <location>
        <position position="87"/>
    </location>
    <ligand>
        <name>ATP</name>
        <dbReference type="ChEBI" id="CHEBI:30616"/>
    </ligand>
</feature>
<dbReference type="InterPro" id="IPR003846">
    <property type="entry name" value="SelO"/>
</dbReference>
<dbReference type="Pfam" id="PF02696">
    <property type="entry name" value="SelO"/>
    <property type="match status" value="1"/>
</dbReference>
<organism evidence="9 10">
    <name type="scientific">Aquincola tertiaricarbonis</name>
    <dbReference type="NCBI Taxonomy" id="391953"/>
    <lineage>
        <taxon>Bacteria</taxon>
        <taxon>Pseudomonadati</taxon>
        <taxon>Pseudomonadota</taxon>
        <taxon>Betaproteobacteria</taxon>
        <taxon>Burkholderiales</taxon>
        <taxon>Sphaerotilaceae</taxon>
        <taxon>Aquincola</taxon>
    </lineage>
</organism>
<dbReference type="HAMAP" id="MF_00692">
    <property type="entry name" value="SelO"/>
    <property type="match status" value="1"/>
</dbReference>
<evidence type="ECO:0000256" key="1">
    <source>
        <dbReference type="ARBA" id="ARBA00009747"/>
    </source>
</evidence>
<dbReference type="RefSeq" id="WP_250195215.1">
    <property type="nucleotide sequence ID" value="NZ_CP097635.1"/>
</dbReference>
<sequence>MTVIAFDNTYARQLEGFHVPWKPATAPAPRLLYANEALAAELGLDPALLQGPQAAATWVGNQLPDGAEPIAQAYAGHQFGGFSPQLGDGRALLLGEVIDRQGRRRDIAFKGSGRTPFSRGGDGKAAVGPMLREVLIGEAMHALGIPTTRALAVVATGERVMRELPLPGAVLTRVAASHLRVGTFQFYAARGDLARLRQLADYTLHRHDPALAARPDAPLALLQAVAERQARLIAQWINVGFIHGVMNTDNMALSGETIDYGPCAFMEAYNPAAVFSSIDHGGRYAYANQPHIARWNLARFAETLLPLIAGSEEEAETQRAVEQAMAVIDGFPALYEAALLAGQRAKLGLVAGSGDDAEDRQLAADWLALLQAQAVDFTLGWRRLADAAEGRDDMLQALFTDTAPLQAWLQRWRQRADLPAAADGVVSEATTQRAAAMRRASPFVIPRNHRVEEALTAAMMENDLQPFERLLAALQQPFSETPELQPYGEPAPAAVTAGYQTFCGT</sequence>
<comment type="catalytic activity">
    <reaction evidence="8">
        <text>L-threonyl-[protein] + ATP = 3-O-(5'-adenylyl)-L-threonyl-[protein] + diphosphate</text>
        <dbReference type="Rhea" id="RHEA:54292"/>
        <dbReference type="Rhea" id="RHEA-COMP:11060"/>
        <dbReference type="Rhea" id="RHEA-COMP:13847"/>
        <dbReference type="ChEBI" id="CHEBI:30013"/>
        <dbReference type="ChEBI" id="CHEBI:30616"/>
        <dbReference type="ChEBI" id="CHEBI:33019"/>
        <dbReference type="ChEBI" id="CHEBI:138113"/>
        <dbReference type="EC" id="2.7.7.108"/>
    </reaction>
</comment>
<reference evidence="9" key="1">
    <citation type="submission" date="2022-05" db="EMBL/GenBank/DDBJ databases">
        <title>An RpoN-dependent PEP-CTERM gene is involved in floc formation of an Aquincola tertiaricarbonis strain.</title>
        <authorList>
            <person name="Qiu D."/>
            <person name="Xia M."/>
        </authorList>
    </citation>
    <scope>NUCLEOTIDE SEQUENCE</scope>
    <source>
        <strain evidence="9">RN12</strain>
    </source>
</reference>
<keyword evidence="7 8" id="KW-0460">Magnesium</keyword>
<comment type="cofactor">
    <cofactor evidence="8">
        <name>Mg(2+)</name>
        <dbReference type="ChEBI" id="CHEBI:18420"/>
    </cofactor>
    <cofactor evidence="8">
        <name>Mn(2+)</name>
        <dbReference type="ChEBI" id="CHEBI:29035"/>
    </cofactor>
</comment>
<evidence type="ECO:0000313" key="10">
    <source>
        <dbReference type="Proteomes" id="UP001056201"/>
    </source>
</evidence>
<evidence type="ECO:0000256" key="5">
    <source>
        <dbReference type="ARBA" id="ARBA00022741"/>
    </source>
</evidence>
<feature type="binding site" evidence="8">
    <location>
        <position position="90"/>
    </location>
    <ligand>
        <name>ATP</name>
        <dbReference type="ChEBI" id="CHEBI:30616"/>
    </ligand>
</feature>
<dbReference type="EMBL" id="CP097635">
    <property type="protein sequence ID" value="URI06950.1"/>
    <property type="molecule type" value="Genomic_DNA"/>
</dbReference>
<comment type="catalytic activity">
    <reaction evidence="8">
        <text>L-tyrosyl-[protein] + UTP = O-(5'-uridylyl)-L-tyrosyl-[protein] + diphosphate</text>
        <dbReference type="Rhea" id="RHEA:83887"/>
        <dbReference type="Rhea" id="RHEA-COMP:10136"/>
        <dbReference type="Rhea" id="RHEA-COMP:20238"/>
        <dbReference type="ChEBI" id="CHEBI:33019"/>
        <dbReference type="ChEBI" id="CHEBI:46398"/>
        <dbReference type="ChEBI" id="CHEBI:46858"/>
        <dbReference type="ChEBI" id="CHEBI:90602"/>
    </reaction>
</comment>
<evidence type="ECO:0000256" key="3">
    <source>
        <dbReference type="ARBA" id="ARBA00022695"/>
    </source>
</evidence>
<comment type="catalytic activity">
    <reaction evidence="8">
        <text>L-seryl-[protein] + ATP = 3-O-(5'-adenylyl)-L-seryl-[protein] + diphosphate</text>
        <dbReference type="Rhea" id="RHEA:58120"/>
        <dbReference type="Rhea" id="RHEA-COMP:9863"/>
        <dbReference type="Rhea" id="RHEA-COMP:15073"/>
        <dbReference type="ChEBI" id="CHEBI:29999"/>
        <dbReference type="ChEBI" id="CHEBI:30616"/>
        <dbReference type="ChEBI" id="CHEBI:33019"/>
        <dbReference type="ChEBI" id="CHEBI:142516"/>
        <dbReference type="EC" id="2.7.7.108"/>
    </reaction>
</comment>
<feature type="binding site" evidence="8">
    <location>
        <position position="250"/>
    </location>
    <ligand>
        <name>Mg(2+)</name>
        <dbReference type="ChEBI" id="CHEBI:18420"/>
    </ligand>
</feature>
<feature type="binding site" evidence="8">
    <location>
        <position position="89"/>
    </location>
    <ligand>
        <name>ATP</name>
        <dbReference type="ChEBI" id="CHEBI:30616"/>
    </ligand>
</feature>
<keyword evidence="6 8" id="KW-0067">ATP-binding</keyword>
<comment type="catalytic activity">
    <reaction evidence="8">
        <text>L-tyrosyl-[protein] + ATP = O-(5'-adenylyl)-L-tyrosyl-[protein] + diphosphate</text>
        <dbReference type="Rhea" id="RHEA:54288"/>
        <dbReference type="Rhea" id="RHEA-COMP:10136"/>
        <dbReference type="Rhea" id="RHEA-COMP:13846"/>
        <dbReference type="ChEBI" id="CHEBI:30616"/>
        <dbReference type="ChEBI" id="CHEBI:33019"/>
        <dbReference type="ChEBI" id="CHEBI:46858"/>
        <dbReference type="ChEBI" id="CHEBI:83624"/>
        <dbReference type="EC" id="2.7.7.108"/>
    </reaction>
</comment>
<comment type="catalytic activity">
    <reaction evidence="8">
        <text>L-seryl-[protein] + UTP = O-(5'-uridylyl)-L-seryl-[protein] + diphosphate</text>
        <dbReference type="Rhea" id="RHEA:64604"/>
        <dbReference type="Rhea" id="RHEA-COMP:9863"/>
        <dbReference type="Rhea" id="RHEA-COMP:16635"/>
        <dbReference type="ChEBI" id="CHEBI:29999"/>
        <dbReference type="ChEBI" id="CHEBI:33019"/>
        <dbReference type="ChEBI" id="CHEBI:46398"/>
        <dbReference type="ChEBI" id="CHEBI:156051"/>
    </reaction>
</comment>
<keyword evidence="10" id="KW-1185">Reference proteome</keyword>
<feature type="binding site" evidence="8">
    <location>
        <position position="110"/>
    </location>
    <ligand>
        <name>ATP</name>
        <dbReference type="ChEBI" id="CHEBI:30616"/>
    </ligand>
</feature>
<dbReference type="EC" id="2.7.7.108" evidence="8"/>
<evidence type="ECO:0000256" key="6">
    <source>
        <dbReference type="ARBA" id="ARBA00022840"/>
    </source>
</evidence>
<comment type="catalytic activity">
    <reaction evidence="8">
        <text>L-histidyl-[protein] + UTP = N(tele)-(5'-uridylyl)-L-histidyl-[protein] + diphosphate</text>
        <dbReference type="Rhea" id="RHEA:83891"/>
        <dbReference type="Rhea" id="RHEA-COMP:9745"/>
        <dbReference type="Rhea" id="RHEA-COMP:20239"/>
        <dbReference type="ChEBI" id="CHEBI:29979"/>
        <dbReference type="ChEBI" id="CHEBI:33019"/>
        <dbReference type="ChEBI" id="CHEBI:46398"/>
        <dbReference type="ChEBI" id="CHEBI:233474"/>
    </reaction>
</comment>
<accession>A0ABY4S6M4</accession>
<feature type="active site" description="Proton acceptor" evidence="8">
    <location>
        <position position="249"/>
    </location>
</feature>
<feature type="binding site" evidence="8">
    <location>
        <position position="180"/>
    </location>
    <ligand>
        <name>ATP</name>
        <dbReference type="ChEBI" id="CHEBI:30616"/>
    </ligand>
</feature>
<keyword evidence="4 8" id="KW-0479">Metal-binding</keyword>
<dbReference type="NCBIfam" id="NF000658">
    <property type="entry name" value="PRK00029.1"/>
    <property type="match status" value="1"/>
</dbReference>
<proteinExistence type="inferred from homology"/>
<keyword evidence="2 8" id="KW-0808">Transferase</keyword>
<feature type="binding site" evidence="8">
    <location>
        <position position="173"/>
    </location>
    <ligand>
        <name>ATP</name>
        <dbReference type="ChEBI" id="CHEBI:30616"/>
    </ligand>
</feature>
<evidence type="ECO:0000256" key="4">
    <source>
        <dbReference type="ARBA" id="ARBA00022723"/>
    </source>
</evidence>
<gene>
    <name evidence="8" type="primary">ydiU</name>
    <name evidence="8" type="synonym">selO</name>
    <name evidence="9" type="ORF">MW290_13750</name>
</gene>
<evidence type="ECO:0000256" key="7">
    <source>
        <dbReference type="ARBA" id="ARBA00022842"/>
    </source>
</evidence>
<feature type="binding site" evidence="8">
    <location>
        <position position="122"/>
    </location>
    <ligand>
        <name>ATP</name>
        <dbReference type="ChEBI" id="CHEBI:30616"/>
    </ligand>
</feature>
<name>A0ABY4S6M4_AQUTE</name>